<evidence type="ECO:0000256" key="6">
    <source>
        <dbReference type="ARBA" id="ARBA00023040"/>
    </source>
</evidence>
<feature type="transmembrane region" description="Helical" evidence="10">
    <location>
        <begin position="47"/>
        <end position="66"/>
    </location>
</feature>
<feature type="transmembrane region" description="Helical" evidence="10">
    <location>
        <begin position="282"/>
        <end position="298"/>
    </location>
</feature>
<keyword evidence="7 10" id="KW-0472">Membrane</keyword>
<evidence type="ECO:0000256" key="4">
    <source>
        <dbReference type="ARBA" id="ARBA00022692"/>
    </source>
</evidence>
<dbReference type="GeneID" id="36558127"/>
<dbReference type="EMBL" id="MSFO01000001">
    <property type="protein sequence ID" value="PLB53655.1"/>
    <property type="molecule type" value="Genomic_DNA"/>
</dbReference>
<feature type="transmembrane region" description="Helical" evidence="10">
    <location>
        <begin position="168"/>
        <end position="195"/>
    </location>
</feature>
<evidence type="ECO:0000313" key="12">
    <source>
        <dbReference type="Proteomes" id="UP000234275"/>
    </source>
</evidence>
<dbReference type="OrthoDB" id="2874149at2759"/>
<sequence length="462" mass="52039">MGSESEPRYRTAATAVIIPVLSIVSILVSLVPLALHWKNRNFPATCLIGWFLVLNLFNIVNAIIWPNDDVDSWFSGVGLCDVEVKIMIASYVAVAGNLLGIFRGLANVLDTSRANLVPSKKQRWQNHFMDILFCVIIPIIAMITHIIFQANRYMLFAISGCVNSFDESWVSFVLSFVWPPIICLITGYYCSLVLYRLHKYRSQFGDVLQSSNSNISKSRFLRLFLLSFTMLLVILPTQAFVVWKNVTLSLPWHSYSWNTLHGPMWNEIAMIPTNGEVFFDRWIPIASGFMFFLFFGCGRDASNMYASICRSFGLECCLAGGQTSSAGTTSSTAVGTMHSRVRLLFRKKTSSATRVYVSNVTSVNPVDRSYVDLENRTATPQSHGHMHNLSWIQRFFPFSRHRSPRCDDMVSLHDLSGPSSTVATNAWAGASTSRGSNEYKTSTRKDFIRVKQVISQESEKKM</sequence>
<evidence type="ECO:0000256" key="8">
    <source>
        <dbReference type="ARBA" id="ARBA00023170"/>
    </source>
</evidence>
<dbReference type="VEuPathDB" id="FungiDB:P170DRAFT_441940"/>
<dbReference type="PANTHER" id="PTHR28097:SF1">
    <property type="entry name" value="PHEROMONE A FACTOR RECEPTOR"/>
    <property type="match status" value="1"/>
</dbReference>
<dbReference type="GO" id="GO:0000750">
    <property type="term" value="P:pheromone-dependent signal transduction involved in conjugation with cellular fusion"/>
    <property type="evidence" value="ECO:0007669"/>
    <property type="project" value="TreeGrafter"/>
</dbReference>
<evidence type="ECO:0000256" key="1">
    <source>
        <dbReference type="ARBA" id="ARBA00004141"/>
    </source>
</evidence>
<keyword evidence="3" id="KW-0589">Pheromone response</keyword>
<organism evidence="11 12">
    <name type="scientific">Aspergillus steynii IBT 23096</name>
    <dbReference type="NCBI Taxonomy" id="1392250"/>
    <lineage>
        <taxon>Eukaryota</taxon>
        <taxon>Fungi</taxon>
        <taxon>Dikarya</taxon>
        <taxon>Ascomycota</taxon>
        <taxon>Pezizomycotina</taxon>
        <taxon>Eurotiomycetes</taxon>
        <taxon>Eurotiomycetidae</taxon>
        <taxon>Eurotiales</taxon>
        <taxon>Aspergillaceae</taxon>
        <taxon>Aspergillus</taxon>
        <taxon>Aspergillus subgen. Circumdati</taxon>
    </lineage>
</organism>
<feature type="transmembrane region" description="Helical" evidence="10">
    <location>
        <begin position="86"/>
        <end position="106"/>
    </location>
</feature>
<name>A0A2I2GL95_9EURO</name>
<dbReference type="PANTHER" id="PTHR28097">
    <property type="entry name" value="PHEROMONE A FACTOR RECEPTOR"/>
    <property type="match status" value="1"/>
</dbReference>
<evidence type="ECO:0000256" key="9">
    <source>
        <dbReference type="ARBA" id="ARBA00023224"/>
    </source>
</evidence>
<dbReference type="RefSeq" id="XP_024708957.1">
    <property type="nucleotide sequence ID" value="XM_024850428.1"/>
</dbReference>
<reference evidence="11 12" key="1">
    <citation type="submission" date="2016-12" db="EMBL/GenBank/DDBJ databases">
        <title>The genomes of Aspergillus section Nigri reveals drivers in fungal speciation.</title>
        <authorList>
            <consortium name="DOE Joint Genome Institute"/>
            <person name="Vesth T.C."/>
            <person name="Nybo J."/>
            <person name="Theobald S."/>
            <person name="Brandl J."/>
            <person name="Frisvad J.C."/>
            <person name="Nielsen K.F."/>
            <person name="Lyhne E.K."/>
            <person name="Kogle M.E."/>
            <person name="Kuo A."/>
            <person name="Riley R."/>
            <person name="Clum A."/>
            <person name="Nolan M."/>
            <person name="Lipzen A."/>
            <person name="Salamov A."/>
            <person name="Henrissat B."/>
            <person name="Wiebenga A."/>
            <person name="De Vries R.P."/>
            <person name="Grigoriev I.V."/>
            <person name="Mortensen U.H."/>
            <person name="Andersen M.R."/>
            <person name="Baker S.E."/>
        </authorList>
    </citation>
    <scope>NUCLEOTIDE SEQUENCE [LARGE SCALE GENOMIC DNA]</scope>
    <source>
        <strain evidence="11 12">IBT 23096</strain>
    </source>
</reference>
<keyword evidence="12" id="KW-1185">Reference proteome</keyword>
<evidence type="ECO:0000256" key="10">
    <source>
        <dbReference type="SAM" id="Phobius"/>
    </source>
</evidence>
<keyword evidence="9" id="KW-0807">Transducer</keyword>
<dbReference type="Pfam" id="PF02076">
    <property type="entry name" value="STE3"/>
    <property type="match status" value="1"/>
</dbReference>
<dbReference type="InterPro" id="IPR001499">
    <property type="entry name" value="GPCR_STE3"/>
</dbReference>
<keyword evidence="4 10" id="KW-0812">Transmembrane</keyword>
<comment type="subcellular location">
    <subcellularLocation>
        <location evidence="1">Membrane</location>
        <topology evidence="1">Multi-pass membrane protein</topology>
    </subcellularLocation>
</comment>
<dbReference type="AlphaFoldDB" id="A0A2I2GL95"/>
<feature type="transmembrane region" description="Helical" evidence="10">
    <location>
        <begin position="127"/>
        <end position="148"/>
    </location>
</feature>
<comment type="caution">
    <text evidence="11">The sequence shown here is derived from an EMBL/GenBank/DDBJ whole genome shotgun (WGS) entry which is preliminary data.</text>
</comment>
<feature type="transmembrane region" description="Helical" evidence="10">
    <location>
        <begin position="220"/>
        <end position="243"/>
    </location>
</feature>
<comment type="similarity">
    <text evidence="2">Belongs to the G-protein coupled receptor 4 family.</text>
</comment>
<keyword evidence="8" id="KW-0675">Receptor</keyword>
<keyword evidence="5 10" id="KW-1133">Transmembrane helix</keyword>
<evidence type="ECO:0000256" key="3">
    <source>
        <dbReference type="ARBA" id="ARBA00022507"/>
    </source>
</evidence>
<dbReference type="GO" id="GO:0004932">
    <property type="term" value="F:mating-type factor pheromone receptor activity"/>
    <property type="evidence" value="ECO:0007669"/>
    <property type="project" value="InterPro"/>
</dbReference>
<dbReference type="GO" id="GO:0005886">
    <property type="term" value="C:plasma membrane"/>
    <property type="evidence" value="ECO:0007669"/>
    <property type="project" value="TreeGrafter"/>
</dbReference>
<evidence type="ECO:0000256" key="2">
    <source>
        <dbReference type="ARBA" id="ARBA00011085"/>
    </source>
</evidence>
<dbReference type="Proteomes" id="UP000234275">
    <property type="component" value="Unassembled WGS sequence"/>
</dbReference>
<dbReference type="STRING" id="1392250.A0A2I2GL95"/>
<gene>
    <name evidence="11" type="ORF">P170DRAFT_441940</name>
</gene>
<proteinExistence type="inferred from homology"/>
<accession>A0A2I2GL95</accession>
<evidence type="ECO:0000256" key="5">
    <source>
        <dbReference type="ARBA" id="ARBA00022989"/>
    </source>
</evidence>
<evidence type="ECO:0000313" key="11">
    <source>
        <dbReference type="EMBL" id="PLB53655.1"/>
    </source>
</evidence>
<evidence type="ECO:0000256" key="7">
    <source>
        <dbReference type="ARBA" id="ARBA00023136"/>
    </source>
</evidence>
<dbReference type="CDD" id="cd14966">
    <property type="entry name" value="7tmD_STE3"/>
    <property type="match status" value="1"/>
</dbReference>
<keyword evidence="6" id="KW-0297">G-protein coupled receptor</keyword>
<protein>
    <submittedName>
        <fullName evidence="11">STE3-domain-containing protein</fullName>
    </submittedName>
</protein>
<dbReference type="PRINTS" id="PR00899">
    <property type="entry name" value="GPCRSTE3"/>
</dbReference>
<feature type="transmembrane region" description="Helical" evidence="10">
    <location>
        <begin position="12"/>
        <end position="35"/>
    </location>
</feature>